<dbReference type="SUPFAM" id="SSF103196">
    <property type="entry name" value="Roadblock/LC7 domain"/>
    <property type="match status" value="1"/>
</dbReference>
<dbReference type="AlphaFoldDB" id="A0A941EHD9"/>
<name>A0A941EHD9_9ACTN</name>
<feature type="domain" description="Roadblock/LAMTOR2" evidence="1">
    <location>
        <begin position="22"/>
        <end position="112"/>
    </location>
</feature>
<dbReference type="Pfam" id="PF03259">
    <property type="entry name" value="Robl_LC7"/>
    <property type="match status" value="1"/>
</dbReference>
<dbReference type="RefSeq" id="WP_212522558.1">
    <property type="nucleotide sequence ID" value="NZ_JAGSOH010000254.1"/>
</dbReference>
<gene>
    <name evidence="2" type="ORF">KDK95_34455</name>
</gene>
<protein>
    <submittedName>
        <fullName evidence="2">Roadblock/LC7 domain-containing protein</fullName>
    </submittedName>
</protein>
<accession>A0A941EHD9</accession>
<dbReference type="PANTHER" id="PTHR36222:SF1">
    <property type="entry name" value="SERINE PROTEASE INHIBITOR RV3364C"/>
    <property type="match status" value="1"/>
</dbReference>
<dbReference type="InterPro" id="IPR053141">
    <property type="entry name" value="Mycobact_SerProt_Inhib_Rv3364c"/>
</dbReference>
<evidence type="ECO:0000313" key="2">
    <source>
        <dbReference type="EMBL" id="MBR7831451.1"/>
    </source>
</evidence>
<keyword evidence="3" id="KW-1185">Reference proteome</keyword>
<dbReference type="Gene3D" id="3.30.450.30">
    <property type="entry name" value="Dynein light chain 2a, cytoplasmic"/>
    <property type="match status" value="1"/>
</dbReference>
<proteinExistence type="predicted"/>
<sequence>MSPSQSPEASTQDLRTAAAEFTWLVSRFATDTAGVADAIAVSSDGLLIAVSRPEDRASSERLAAIVSGLTSLAAGAAGHYGLGPLRKVIIDMEDGHLLVSSIGSGCVLGVVTAKDAKLGNVAYEMTLFGNRVGAVLNPQLIMELKNTVTAAGVTT</sequence>
<organism evidence="2 3">
    <name type="scientific">Actinospica acidithermotolerans</name>
    <dbReference type="NCBI Taxonomy" id="2828514"/>
    <lineage>
        <taxon>Bacteria</taxon>
        <taxon>Bacillati</taxon>
        <taxon>Actinomycetota</taxon>
        <taxon>Actinomycetes</taxon>
        <taxon>Catenulisporales</taxon>
        <taxon>Actinospicaceae</taxon>
        <taxon>Actinospica</taxon>
    </lineage>
</organism>
<dbReference type="EMBL" id="JAGSOH010000254">
    <property type="protein sequence ID" value="MBR7831451.1"/>
    <property type="molecule type" value="Genomic_DNA"/>
</dbReference>
<dbReference type="PANTHER" id="PTHR36222">
    <property type="entry name" value="SERINE PROTEASE INHIBITOR RV3364C"/>
    <property type="match status" value="1"/>
</dbReference>
<evidence type="ECO:0000259" key="1">
    <source>
        <dbReference type="SMART" id="SM00960"/>
    </source>
</evidence>
<evidence type="ECO:0000313" key="3">
    <source>
        <dbReference type="Proteomes" id="UP000676325"/>
    </source>
</evidence>
<dbReference type="Proteomes" id="UP000676325">
    <property type="component" value="Unassembled WGS sequence"/>
</dbReference>
<dbReference type="InterPro" id="IPR004942">
    <property type="entry name" value="Roadblock/LAMTOR2_dom"/>
</dbReference>
<comment type="caution">
    <text evidence="2">The sequence shown here is derived from an EMBL/GenBank/DDBJ whole genome shotgun (WGS) entry which is preliminary data.</text>
</comment>
<reference evidence="2" key="1">
    <citation type="submission" date="2021-04" db="EMBL/GenBank/DDBJ databases">
        <title>Genome based classification of Actinospica acidithermotolerans sp. nov., an actinobacterium isolated from an Indonesian hot spring.</title>
        <authorList>
            <person name="Kusuma A.B."/>
            <person name="Putra K.E."/>
            <person name="Nafisah S."/>
            <person name="Loh J."/>
            <person name="Nouioui I."/>
            <person name="Goodfellow M."/>
        </authorList>
    </citation>
    <scope>NUCLEOTIDE SEQUENCE</scope>
    <source>
        <strain evidence="2">MGRD01-02</strain>
    </source>
</reference>
<dbReference type="SMART" id="SM00960">
    <property type="entry name" value="Robl_LC7"/>
    <property type="match status" value="1"/>
</dbReference>